<dbReference type="RefSeq" id="WP_169897449.1">
    <property type="nucleotide sequence ID" value="NZ_JAAQYP010000004.1"/>
</dbReference>
<dbReference type="GO" id="GO:0022857">
    <property type="term" value="F:transmembrane transporter activity"/>
    <property type="evidence" value="ECO:0007669"/>
    <property type="project" value="InterPro"/>
</dbReference>
<dbReference type="CDD" id="cd17324">
    <property type="entry name" value="MFS_NepI_like"/>
    <property type="match status" value="1"/>
</dbReference>
<evidence type="ECO:0000313" key="8">
    <source>
        <dbReference type="EMBL" id="NNA94269.1"/>
    </source>
</evidence>
<dbReference type="EMBL" id="JAAQYP010000004">
    <property type="protein sequence ID" value="NNA94269.1"/>
    <property type="molecule type" value="Genomic_DNA"/>
</dbReference>
<gene>
    <name evidence="8" type="ORF">HBO33_03750</name>
</gene>
<accession>A0A7Y1MLF7</accession>
<feature type="transmembrane region" description="Helical" evidence="6">
    <location>
        <begin position="70"/>
        <end position="93"/>
    </location>
</feature>
<evidence type="ECO:0000256" key="3">
    <source>
        <dbReference type="ARBA" id="ARBA00022692"/>
    </source>
</evidence>
<proteinExistence type="predicted"/>
<protein>
    <submittedName>
        <fullName evidence="8">MFS transporter</fullName>
    </submittedName>
</protein>
<evidence type="ECO:0000256" key="4">
    <source>
        <dbReference type="ARBA" id="ARBA00022989"/>
    </source>
</evidence>
<feature type="transmembrane region" description="Helical" evidence="6">
    <location>
        <begin position="353"/>
        <end position="375"/>
    </location>
</feature>
<feature type="domain" description="Major facilitator superfamily (MFS) profile" evidence="7">
    <location>
        <begin position="1"/>
        <end position="380"/>
    </location>
</feature>
<dbReference type="AlphaFoldDB" id="A0A7Y1MLF7"/>
<dbReference type="Proteomes" id="UP000542111">
    <property type="component" value="Unassembled WGS sequence"/>
</dbReference>
<organism evidence="8 9">
    <name type="scientific">Pseudomonas gessardii</name>
    <dbReference type="NCBI Taxonomy" id="78544"/>
    <lineage>
        <taxon>Bacteria</taxon>
        <taxon>Pseudomonadati</taxon>
        <taxon>Pseudomonadota</taxon>
        <taxon>Gammaproteobacteria</taxon>
        <taxon>Pseudomonadales</taxon>
        <taxon>Pseudomonadaceae</taxon>
        <taxon>Pseudomonas</taxon>
    </lineage>
</organism>
<evidence type="ECO:0000313" key="9">
    <source>
        <dbReference type="Proteomes" id="UP000542111"/>
    </source>
</evidence>
<feature type="transmembrane region" description="Helical" evidence="6">
    <location>
        <begin position="198"/>
        <end position="221"/>
    </location>
</feature>
<dbReference type="GO" id="GO:0005886">
    <property type="term" value="C:plasma membrane"/>
    <property type="evidence" value="ECO:0007669"/>
    <property type="project" value="UniProtKB-SubCell"/>
</dbReference>
<dbReference type="PROSITE" id="PS50850">
    <property type="entry name" value="MFS"/>
    <property type="match status" value="1"/>
</dbReference>
<feature type="transmembrane region" description="Helical" evidence="6">
    <location>
        <begin position="42"/>
        <end position="63"/>
    </location>
</feature>
<dbReference type="InterPro" id="IPR011701">
    <property type="entry name" value="MFS"/>
</dbReference>
<feature type="transmembrane region" description="Helical" evidence="6">
    <location>
        <begin position="290"/>
        <end position="307"/>
    </location>
</feature>
<feature type="transmembrane region" description="Helical" evidence="6">
    <location>
        <begin position="156"/>
        <end position="177"/>
    </location>
</feature>
<dbReference type="PANTHER" id="PTHR43124:SF10">
    <property type="entry name" value="PURINE EFFLUX PUMP PBUE"/>
    <property type="match status" value="1"/>
</dbReference>
<feature type="transmembrane region" description="Helical" evidence="6">
    <location>
        <begin position="319"/>
        <end position="341"/>
    </location>
</feature>
<evidence type="ECO:0000256" key="5">
    <source>
        <dbReference type="ARBA" id="ARBA00023136"/>
    </source>
</evidence>
<feature type="transmembrane region" description="Helical" evidence="6">
    <location>
        <begin position="129"/>
        <end position="150"/>
    </location>
</feature>
<feature type="transmembrane region" description="Helical" evidence="6">
    <location>
        <begin position="265"/>
        <end position="284"/>
    </location>
</feature>
<keyword evidence="5 6" id="KW-0472">Membrane</keyword>
<dbReference type="SUPFAM" id="SSF103473">
    <property type="entry name" value="MFS general substrate transporter"/>
    <property type="match status" value="1"/>
</dbReference>
<dbReference type="Pfam" id="PF07690">
    <property type="entry name" value="MFS_1"/>
    <property type="match status" value="1"/>
</dbReference>
<evidence type="ECO:0000256" key="2">
    <source>
        <dbReference type="ARBA" id="ARBA00022475"/>
    </source>
</evidence>
<keyword evidence="4 6" id="KW-1133">Transmembrane helix</keyword>
<dbReference type="PANTHER" id="PTHR43124">
    <property type="entry name" value="PURINE EFFLUX PUMP PBUE"/>
    <property type="match status" value="1"/>
</dbReference>
<evidence type="ECO:0000259" key="7">
    <source>
        <dbReference type="PROSITE" id="PS50850"/>
    </source>
</evidence>
<feature type="transmembrane region" description="Helical" evidence="6">
    <location>
        <begin position="233"/>
        <end position="253"/>
    </location>
</feature>
<comment type="caution">
    <text evidence="8">The sequence shown here is derived from an EMBL/GenBank/DDBJ whole genome shotgun (WGS) entry which is preliminary data.</text>
</comment>
<dbReference type="InterPro" id="IPR020846">
    <property type="entry name" value="MFS_dom"/>
</dbReference>
<keyword evidence="2" id="KW-1003">Cell membrane</keyword>
<name>A0A7Y1MLF7_9PSED</name>
<sequence length="392" mass="40835">MLLPISLLASAAFTIVTTEFLIIGLLPPMARDLGISISQAGLLVSLFAFSVAIFGPFLTAALSHVERKRLFVGCLLIFAVSNAVAASANNLWVMALARFFPALALPVFWAMASEAAAQLAGPAKAGRAVSWVFFGVVAATVLGIPLGTLISDAWGWRTAFAILAVMSFAKAILLLLLPRMEGHAVLSMRQQVRVLRSPSVLGHLLLSLLVFTAMFTTYTYLADILERLAGFNGALVGWTLMGFGLVGLIGNWLGGKFVDHSPLGATLVFALMMAVGLSSLTLVIHDAWMLMASLVVWGVAQAALFIVGQVRVMKSAPQAPAFAASLNVSACNVGIGLGAVAGGLVIKNGGLSLLGWVGAALSLVAAVVALLLFVLSDDKKPGVSTVTVNIGH</sequence>
<keyword evidence="3 6" id="KW-0812">Transmembrane</keyword>
<dbReference type="Gene3D" id="1.20.1250.20">
    <property type="entry name" value="MFS general substrate transporter like domains"/>
    <property type="match status" value="1"/>
</dbReference>
<evidence type="ECO:0000256" key="6">
    <source>
        <dbReference type="SAM" id="Phobius"/>
    </source>
</evidence>
<comment type="subcellular location">
    <subcellularLocation>
        <location evidence="1">Cell membrane</location>
        <topology evidence="1">Multi-pass membrane protein</topology>
    </subcellularLocation>
</comment>
<dbReference type="InterPro" id="IPR050189">
    <property type="entry name" value="MFS_Efflux_Transporters"/>
</dbReference>
<reference evidence="8 9" key="1">
    <citation type="journal article" date="2020" name="Front. Microbiol.">
        <title>Genetic Organization of the aprX-lipA2 Operon Affects the Proteolytic Potential of Pseudomonas Species in Milk.</title>
        <authorList>
            <person name="Maier C."/>
            <person name="Huptas C."/>
            <person name="von Neubeck M."/>
            <person name="Scherer S."/>
            <person name="Wenning M."/>
            <person name="Lucking G."/>
        </authorList>
    </citation>
    <scope>NUCLEOTIDE SEQUENCE [LARGE SCALE GENOMIC DNA]</scope>
    <source>
        <strain evidence="8 9">G4779</strain>
    </source>
</reference>
<feature type="transmembrane region" description="Helical" evidence="6">
    <location>
        <begin position="99"/>
        <end position="117"/>
    </location>
</feature>
<dbReference type="InterPro" id="IPR036259">
    <property type="entry name" value="MFS_trans_sf"/>
</dbReference>
<evidence type="ECO:0000256" key="1">
    <source>
        <dbReference type="ARBA" id="ARBA00004651"/>
    </source>
</evidence>